<gene>
    <name evidence="1" type="ORF">YPPY08_0271</name>
</gene>
<organism evidence="1 2">
    <name type="scientific">Yersinia pestis PY-08</name>
    <dbReference type="NCBI Taxonomy" id="992134"/>
    <lineage>
        <taxon>Bacteria</taxon>
        <taxon>Pseudomonadati</taxon>
        <taxon>Pseudomonadota</taxon>
        <taxon>Gammaproteobacteria</taxon>
        <taxon>Enterobacterales</taxon>
        <taxon>Yersiniaceae</taxon>
        <taxon>Yersinia</taxon>
    </lineage>
</organism>
<reference evidence="1 2" key="1">
    <citation type="submission" date="2012-05" db="EMBL/GenBank/DDBJ databases">
        <title>Genome sequence of Yersinia Pestis PY-08.</title>
        <authorList>
            <person name="Santana-Cruz I."/>
            <person name="Sengamalay N."/>
            <person name="McCracken C."/>
            <person name="Daugherty S.C."/>
            <person name="Maroo A."/>
            <person name="Vara P.G."/>
            <person name="Tallon L.J."/>
            <person name="Sadzewicz L."/>
            <person name="Vinetz J.M."/>
            <person name="Cespedes Zambrano M.J."/>
            <person name="Fraser-Liggett C.M."/>
            <person name="Tettelin H."/>
        </authorList>
    </citation>
    <scope>NUCLEOTIDE SEQUENCE [LARGE SCALE GENOMIC DNA]</scope>
    <source>
        <strain evidence="1 2">PY-08</strain>
    </source>
</reference>
<accession>A0AB72ZPW2</accession>
<evidence type="ECO:0000313" key="2">
    <source>
        <dbReference type="Proteomes" id="UP000003231"/>
    </source>
</evidence>
<dbReference type="EMBL" id="AKRT01000067">
    <property type="protein sequence ID" value="EIR24824.1"/>
    <property type="molecule type" value="Genomic_DNA"/>
</dbReference>
<comment type="caution">
    <text evidence="1">The sequence shown here is derived from an EMBL/GenBank/DDBJ whole genome shotgun (WGS) entry which is preliminary data.</text>
</comment>
<sequence>MTLFKLSWRHPVIVKGKGLQGGNYTGLSVVVAINRPGYNALMPHGKG</sequence>
<evidence type="ECO:0000313" key="1">
    <source>
        <dbReference type="EMBL" id="EIR24824.1"/>
    </source>
</evidence>
<proteinExistence type="predicted"/>
<name>A0AB72ZPW2_YERPE</name>
<protein>
    <submittedName>
        <fullName evidence="1">Membrane protein</fullName>
    </submittedName>
</protein>
<dbReference type="Proteomes" id="UP000003231">
    <property type="component" value="Unassembled WGS sequence"/>
</dbReference>
<dbReference type="AlphaFoldDB" id="A0AB72ZPW2"/>